<comment type="subcellular location">
    <subcellularLocation>
        <location evidence="1">Bacterial flagellum basal body</location>
    </subcellularLocation>
    <subcellularLocation>
        <location evidence="2">Cell membrane</location>
        <topology evidence="2">Multi-pass membrane protein</topology>
    </subcellularLocation>
</comment>
<feature type="compositionally biased region" description="Basic and acidic residues" evidence="9">
    <location>
        <begin position="275"/>
        <end position="288"/>
    </location>
</feature>
<accession>A0A9X6X048</accession>
<keyword evidence="5 10" id="KW-0812">Transmembrane</keyword>
<evidence type="ECO:0000256" key="4">
    <source>
        <dbReference type="ARBA" id="ARBA00022475"/>
    </source>
</evidence>
<feature type="compositionally biased region" description="Basic and acidic residues" evidence="9">
    <location>
        <begin position="209"/>
        <end position="218"/>
    </location>
</feature>
<comment type="caution">
    <text evidence="13">The sequence shown here is derived from an EMBL/GenBank/DDBJ whole genome shotgun (WGS) entry which is preliminary data.</text>
</comment>
<dbReference type="PANTHER" id="PTHR30046">
    <property type="entry name" value="FLAGELLAR M-RING PROTEIN"/>
    <property type="match status" value="1"/>
</dbReference>
<dbReference type="InterPro" id="IPR013556">
    <property type="entry name" value="Flag_M-ring_C"/>
</dbReference>
<evidence type="ECO:0000256" key="9">
    <source>
        <dbReference type="SAM" id="MobiDB-lite"/>
    </source>
</evidence>
<comment type="similarity">
    <text evidence="3">Belongs to the FliF family.</text>
</comment>
<evidence type="ECO:0000256" key="3">
    <source>
        <dbReference type="ARBA" id="ARBA00007971"/>
    </source>
</evidence>
<dbReference type="Pfam" id="PF01514">
    <property type="entry name" value="YscJ_FliF"/>
    <property type="match status" value="1"/>
</dbReference>
<dbReference type="PRINTS" id="PR01009">
    <property type="entry name" value="FLGMRINGFLIF"/>
</dbReference>
<dbReference type="RefSeq" id="WP_098583501.1">
    <property type="nucleotide sequence ID" value="NZ_NUWJ01000117.1"/>
</dbReference>
<keyword evidence="13" id="KW-0282">Flagellum</keyword>
<dbReference type="GO" id="GO:0071973">
    <property type="term" value="P:bacterial-type flagellum-dependent cell motility"/>
    <property type="evidence" value="ECO:0007669"/>
    <property type="project" value="InterPro"/>
</dbReference>
<keyword evidence="13" id="KW-0966">Cell projection</keyword>
<evidence type="ECO:0000259" key="11">
    <source>
        <dbReference type="Pfam" id="PF01514"/>
    </source>
</evidence>
<dbReference type="InterPro" id="IPR000067">
    <property type="entry name" value="FlgMring_FliF"/>
</dbReference>
<feature type="region of interest" description="Disordered" evidence="9">
    <location>
        <begin position="209"/>
        <end position="233"/>
    </location>
</feature>
<proteinExistence type="inferred from homology"/>
<protein>
    <submittedName>
        <fullName evidence="13">Flagellar basal body M-ring protein FliF</fullName>
    </submittedName>
</protein>
<feature type="compositionally biased region" description="Basic and acidic residues" evidence="9">
    <location>
        <begin position="478"/>
        <end position="500"/>
    </location>
</feature>
<feature type="region of interest" description="Disordered" evidence="9">
    <location>
        <begin position="275"/>
        <end position="327"/>
    </location>
</feature>
<evidence type="ECO:0000259" key="12">
    <source>
        <dbReference type="Pfam" id="PF08345"/>
    </source>
</evidence>
<evidence type="ECO:0000313" key="14">
    <source>
        <dbReference type="Proteomes" id="UP000224413"/>
    </source>
</evidence>
<dbReference type="InterPro" id="IPR043427">
    <property type="entry name" value="YscJ/FliF"/>
</dbReference>
<dbReference type="AlphaFoldDB" id="A0A9X6X048"/>
<dbReference type="EMBL" id="NUWJ01000117">
    <property type="protein sequence ID" value="PFK17853.1"/>
    <property type="molecule type" value="Genomic_DNA"/>
</dbReference>
<evidence type="ECO:0000256" key="5">
    <source>
        <dbReference type="ARBA" id="ARBA00022692"/>
    </source>
</evidence>
<feature type="transmembrane region" description="Helical" evidence="10">
    <location>
        <begin position="425"/>
        <end position="446"/>
    </location>
</feature>
<dbReference type="GO" id="GO:0005886">
    <property type="term" value="C:plasma membrane"/>
    <property type="evidence" value="ECO:0007669"/>
    <property type="project" value="UniProtKB-SubCell"/>
</dbReference>
<keyword evidence="8" id="KW-0975">Bacterial flagellum</keyword>
<keyword evidence="4" id="KW-1003">Cell membrane</keyword>
<dbReference type="Gene3D" id="3.30.300.30">
    <property type="match status" value="1"/>
</dbReference>
<evidence type="ECO:0000256" key="6">
    <source>
        <dbReference type="ARBA" id="ARBA00022989"/>
    </source>
</evidence>
<evidence type="ECO:0000256" key="2">
    <source>
        <dbReference type="ARBA" id="ARBA00004651"/>
    </source>
</evidence>
<gene>
    <name evidence="13" type="ORF">COI98_13785</name>
</gene>
<keyword evidence="6 10" id="KW-1133">Transmembrane helix</keyword>
<evidence type="ECO:0000256" key="10">
    <source>
        <dbReference type="SAM" id="Phobius"/>
    </source>
</evidence>
<feature type="domain" description="Flagellar M-ring N-terminal" evidence="11">
    <location>
        <begin position="39"/>
        <end position="211"/>
    </location>
</feature>
<dbReference type="InterPro" id="IPR006182">
    <property type="entry name" value="FliF_N_dom"/>
</dbReference>
<reference evidence="13 14" key="1">
    <citation type="submission" date="2017-09" db="EMBL/GenBank/DDBJ databases">
        <title>Large-scale bioinformatics analysis of Bacillus genomes uncovers conserved roles of natural products in bacterial physiology.</title>
        <authorList>
            <consortium name="Agbiome Team Llc"/>
            <person name="Bleich R.M."/>
            <person name="Grubbs K.J."/>
            <person name="Santa Maria K.C."/>
            <person name="Allen S.E."/>
            <person name="Farag S."/>
            <person name="Shank E.A."/>
            <person name="Bowers A."/>
        </authorList>
    </citation>
    <scope>NUCLEOTIDE SEQUENCE [LARGE SCALE GENOMIC DNA]</scope>
    <source>
        <strain evidence="13 14">AFS083741</strain>
    </source>
</reference>
<evidence type="ECO:0000313" key="13">
    <source>
        <dbReference type="EMBL" id="PFK17853.1"/>
    </source>
</evidence>
<dbReference type="GO" id="GO:0003774">
    <property type="term" value="F:cytoskeletal motor activity"/>
    <property type="evidence" value="ECO:0007669"/>
    <property type="project" value="InterPro"/>
</dbReference>
<keyword evidence="13" id="KW-0969">Cilium</keyword>
<feature type="domain" description="Flagellar M-ring C-terminal" evidence="12">
    <location>
        <begin position="247"/>
        <end position="407"/>
    </location>
</feature>
<evidence type="ECO:0000256" key="8">
    <source>
        <dbReference type="ARBA" id="ARBA00023143"/>
    </source>
</evidence>
<dbReference type="Proteomes" id="UP000224413">
    <property type="component" value="Unassembled WGS sequence"/>
</dbReference>
<dbReference type="PANTHER" id="PTHR30046:SF0">
    <property type="entry name" value="FLAGELLAR M-RING PROTEIN"/>
    <property type="match status" value="1"/>
</dbReference>
<evidence type="ECO:0000256" key="7">
    <source>
        <dbReference type="ARBA" id="ARBA00023136"/>
    </source>
</evidence>
<evidence type="ECO:0000256" key="1">
    <source>
        <dbReference type="ARBA" id="ARBA00004117"/>
    </source>
</evidence>
<dbReference type="InterPro" id="IPR045851">
    <property type="entry name" value="AMP-bd_C_sf"/>
</dbReference>
<keyword evidence="7 10" id="KW-0472">Membrane</keyword>
<sequence>MEKMKNVIQSLKTWHKLVIGAALLAIVTGALLYFTLPDKYVVVYQNLNDADKQEITAELSKLGVDYQLAADGSIRVQKNDAPWVRKEMNGMGLPFNSKSGEEILLESSLGSSEQDKKMKQIVGTKKQLEQDIVRNFATVETANVQITLPEKETIFDEEKAKGTAAITVGVKRGQLLTADQVAGIQQMISAAVPGVKAEEVSVIDSKKGVISKGADEAHSSSSSSYEKEVEMQHQLEGKLKQDIDATLMTMFKPNEYKVNTKVSVNYDEVTRQSEKYGDKGVLRSKQEQEESSTAQEGADTKQGAGITANGEVPNYGTNNNQNGKVVYDNKNGNKIENYEIDKTVETIKKHPELTKTNVVVWVDNDTLVKRRIDMTTFKEAIGTAAGLQADPNGNFINGQVNVVTVQFDQPKAEKEKEPEKSGMNWWLFGGITAGLLAIGGLVWFLLARRKRKKEEEEYEEYLAEDEIAASNESILEIPEEKIVPEPKPEPEEPKEPKEPTLDEQVQDATKEHVEGTAKVIKKWLNGQ</sequence>
<organism evidence="13 14">
    <name type="scientific">Bacillus cereus</name>
    <dbReference type="NCBI Taxonomy" id="1396"/>
    <lineage>
        <taxon>Bacteria</taxon>
        <taxon>Bacillati</taxon>
        <taxon>Bacillota</taxon>
        <taxon>Bacilli</taxon>
        <taxon>Bacillales</taxon>
        <taxon>Bacillaceae</taxon>
        <taxon>Bacillus</taxon>
        <taxon>Bacillus cereus group</taxon>
    </lineage>
</organism>
<name>A0A9X6X048_BACCE</name>
<feature type="region of interest" description="Disordered" evidence="9">
    <location>
        <begin position="469"/>
        <end position="512"/>
    </location>
</feature>
<dbReference type="GO" id="GO:0009431">
    <property type="term" value="C:bacterial-type flagellum basal body, MS ring"/>
    <property type="evidence" value="ECO:0007669"/>
    <property type="project" value="InterPro"/>
</dbReference>
<dbReference type="Pfam" id="PF08345">
    <property type="entry name" value="YscJ_FliF_C"/>
    <property type="match status" value="1"/>
</dbReference>